<name>A0A8J5X9Q1_DIALT</name>
<dbReference type="PANTHER" id="PTHR36451:SF1">
    <property type="entry name" value="OMEGA-HYDROXY-BETA-DIHYDROMENAQUINONE-9 SULFOTRANSFERASE STF3"/>
    <property type="match status" value="1"/>
</dbReference>
<dbReference type="OMA" id="HQGLEMW"/>
<dbReference type="PANTHER" id="PTHR36451">
    <property type="entry name" value="PAPS-DEPENDENT SULFOTRANSFERASE STF3"/>
    <property type="match status" value="1"/>
</dbReference>
<dbReference type="Proteomes" id="UP000751190">
    <property type="component" value="Unassembled WGS sequence"/>
</dbReference>
<sequence>MVPSTCDDAHLLAKLARAEAPAAAVGFWGAATAPEATVELTGAAAPSDGTIEPLAAPRPDCGRGHIDGQGDQPIGVLLRPVSLPLRAADCLALQLELRLGRQLMRVGTPVSVLAVREAVRRVEGEHFARAEGEHVTVAFELLAEQVSRAPFNLAGRIYIQQLFERAARARERVYWHLACNPSVALGAVRTPIFIIGLPRTGSTHLHRLLCADPLSESLRLYEMLQPLPLAAPGSRRARLRAAYLRAQYRAMDLLAPGYIAANSTFHRADMDGPEEEAVLLAGCGVSMMPYVCVGGAGSAYEAAHADGRTKAAAFRYLRRFLQLVAGARQAASNSRWVLKSHYNALWADALLAEFPDAKLIITVREPLEVVQSFISYSIANLSFVADGASGEELARSHAAAAYRYMLSNARALVALQRRLRGSRSLYVVKYKRLVAEPIGVLREVYAQFDIPLTDEALATALAYLRESPQHGLGRPTKVAVREVGLSVEQITRDFADYCVELGDGAQAFFEPK</sequence>
<keyword evidence="2" id="KW-1185">Reference proteome</keyword>
<dbReference type="SUPFAM" id="SSF52540">
    <property type="entry name" value="P-loop containing nucleoside triphosphate hydrolases"/>
    <property type="match status" value="1"/>
</dbReference>
<gene>
    <name evidence="1" type="ORF">KFE25_005703</name>
</gene>
<dbReference type="OrthoDB" id="429813at2759"/>
<dbReference type="EMBL" id="JAGTXO010000043">
    <property type="protein sequence ID" value="KAG8459192.1"/>
    <property type="molecule type" value="Genomic_DNA"/>
</dbReference>
<dbReference type="AlphaFoldDB" id="A0A8J5X9Q1"/>
<dbReference type="InterPro" id="IPR027417">
    <property type="entry name" value="P-loop_NTPase"/>
</dbReference>
<protein>
    <submittedName>
        <fullName evidence="1">Uncharacterized protein</fullName>
    </submittedName>
</protein>
<dbReference type="Gene3D" id="3.40.50.300">
    <property type="entry name" value="P-loop containing nucleotide triphosphate hydrolases"/>
    <property type="match status" value="1"/>
</dbReference>
<evidence type="ECO:0000313" key="2">
    <source>
        <dbReference type="Proteomes" id="UP000751190"/>
    </source>
</evidence>
<comment type="caution">
    <text evidence="1">The sequence shown here is derived from an EMBL/GenBank/DDBJ whole genome shotgun (WGS) entry which is preliminary data.</text>
</comment>
<proteinExistence type="predicted"/>
<accession>A0A8J5X9Q1</accession>
<reference evidence="1" key="1">
    <citation type="submission" date="2021-05" db="EMBL/GenBank/DDBJ databases">
        <title>The genome of the haptophyte Pavlova lutheri (Diacronema luteri, Pavlovales) - a model for lipid biosynthesis in eukaryotic algae.</title>
        <authorList>
            <person name="Hulatt C.J."/>
            <person name="Posewitz M.C."/>
        </authorList>
    </citation>
    <scope>NUCLEOTIDE SEQUENCE</scope>
    <source>
        <strain evidence="1">NIVA-4/92</strain>
    </source>
</reference>
<dbReference type="Pfam" id="PF13469">
    <property type="entry name" value="Sulfotransfer_3"/>
    <property type="match status" value="1"/>
</dbReference>
<dbReference type="InterPro" id="IPR052736">
    <property type="entry name" value="Stf3_sulfotransferase"/>
</dbReference>
<organism evidence="1 2">
    <name type="scientific">Diacronema lutheri</name>
    <name type="common">Unicellular marine alga</name>
    <name type="synonym">Monochrysis lutheri</name>
    <dbReference type="NCBI Taxonomy" id="2081491"/>
    <lineage>
        <taxon>Eukaryota</taxon>
        <taxon>Haptista</taxon>
        <taxon>Haptophyta</taxon>
        <taxon>Pavlovophyceae</taxon>
        <taxon>Pavlovales</taxon>
        <taxon>Pavlovaceae</taxon>
        <taxon>Diacronema</taxon>
    </lineage>
</organism>
<evidence type="ECO:0000313" key="1">
    <source>
        <dbReference type="EMBL" id="KAG8459192.1"/>
    </source>
</evidence>